<evidence type="ECO:0000256" key="1">
    <source>
        <dbReference type="SAM" id="Coils"/>
    </source>
</evidence>
<name>A0A3B0YLM6_9ZZZZ</name>
<dbReference type="AlphaFoldDB" id="A0A3B0YLM6"/>
<organism evidence="2">
    <name type="scientific">hydrothermal vent metagenome</name>
    <dbReference type="NCBI Taxonomy" id="652676"/>
    <lineage>
        <taxon>unclassified sequences</taxon>
        <taxon>metagenomes</taxon>
        <taxon>ecological metagenomes</taxon>
    </lineage>
</organism>
<dbReference type="InterPro" id="IPR011990">
    <property type="entry name" value="TPR-like_helical_dom_sf"/>
</dbReference>
<gene>
    <name evidence="2" type="ORF">MNBD_GAMMA09-2479</name>
</gene>
<accession>A0A3B0YLM6</accession>
<proteinExistence type="predicted"/>
<sequence>MWDQRLIKLLLFVCISFFYVCSSGVRAENSSSHQVKDLAYGVSLFNFFQQKYFSAITELLVAEHYQRIKSEDKNPALLLGGLYLSYDLHEQSSGVFQRLLEDEELEIPITIRDQARFLQAKNYYHDGDFPQAEELFSKIQDGLSLDNDEEKLFLLNALFLKSDDFEQAQKTLDYFSSGSVWKDYAQFNTASHLIQHTDEDSIELGFEMLGELASNDSPHIEKRILKDKANLALAYVALRDGRSKESIEYFNDIRLEGVETNKALLGVGWARYRNNQFKEAVIPWMHLASSQTESDLAVQEAFISIPYAFEKMQLEDQALHHYGLALDSYKFQLGQTQQLVEFIKSPGFIKQLNPGSLGKETTSAVNVIKNLDPLLTQYLLPFLSSNEFQHEAKSYLEILHLRYMLNHWENNIPALEMILKEKRKTYKNKLSKTMDDESLNRVKVLTNKRNKLAQQVRQIEKSKDALQLATVEEAEGLELLSNSASRFKLLENSEEEGLSDSKNKYRLLKGRMLWEIETDYPVRLWNIKRQLQQLNIAVNDMNKTMSSLEGAWKSAPSEFSGFDARIANKEAQIKKLIKKIDRAILSQEKQLRVMALEELRLHRNQIKLYHDRALYAKARLYDSLMERNN</sequence>
<dbReference type="Gene3D" id="1.25.40.10">
    <property type="entry name" value="Tetratricopeptide repeat domain"/>
    <property type="match status" value="1"/>
</dbReference>
<protein>
    <submittedName>
        <fullName evidence="2">Uncharacterized protein</fullName>
    </submittedName>
</protein>
<keyword evidence="1" id="KW-0175">Coiled coil</keyword>
<feature type="coiled-coil region" evidence="1">
    <location>
        <begin position="531"/>
        <end position="586"/>
    </location>
</feature>
<dbReference type="EMBL" id="UOFI01000178">
    <property type="protein sequence ID" value="VAW69824.1"/>
    <property type="molecule type" value="Genomic_DNA"/>
</dbReference>
<reference evidence="2" key="1">
    <citation type="submission" date="2018-06" db="EMBL/GenBank/DDBJ databases">
        <authorList>
            <person name="Zhirakovskaya E."/>
        </authorList>
    </citation>
    <scope>NUCLEOTIDE SEQUENCE</scope>
</reference>
<feature type="coiled-coil region" evidence="1">
    <location>
        <begin position="442"/>
        <end position="469"/>
    </location>
</feature>
<evidence type="ECO:0000313" key="2">
    <source>
        <dbReference type="EMBL" id="VAW69824.1"/>
    </source>
</evidence>